<comment type="subcellular location">
    <subcellularLocation>
        <location evidence="1">Cell membrane</location>
        <topology evidence="1">Multi-pass membrane protein</topology>
    </subcellularLocation>
</comment>
<feature type="transmembrane region" description="Helical" evidence="1">
    <location>
        <begin position="218"/>
        <end position="238"/>
    </location>
</feature>
<keyword evidence="3" id="KW-1185">Reference proteome</keyword>
<feature type="transmembrane region" description="Helical" evidence="1">
    <location>
        <begin position="21"/>
        <end position="42"/>
    </location>
</feature>
<sequence length="267" mass="28830">MTDTETNKSGRPASLRATPAYATLSSPYLMIMVGLFAGVMIISNITTTKAVVFAPSLHLDILGLHIDGIATDGAFYLFPLAYVLGDVISEVYGFRAMRRVILAGFAILALAALCFWITSKLPASPDWHNEAAFDAIAGVVPRFLLAGLSGYVCGELMNSFVLVKMKAWTGEKMLWSRLLGSTVVGEFFDTLVFCSIAAPALGFTSPGQFLNYTILGFLWKTLVEIAIMPISYLVCWYVKAREPSYQDALARATRVTAAEGASGPSVL</sequence>
<name>A0ABP8JXE2_9ACTN</name>
<protein>
    <recommendedName>
        <fullName evidence="1">Probable queuosine precursor transporter</fullName>
        <shortName evidence="1">Q precursor transporter</shortName>
    </recommendedName>
</protein>
<dbReference type="PANTHER" id="PTHR34300:SF2">
    <property type="entry name" value="QUEUOSINE PRECURSOR TRANSPORTER-RELATED"/>
    <property type="match status" value="1"/>
</dbReference>
<dbReference type="NCBIfam" id="TIGR00697">
    <property type="entry name" value="queuosine precursor transporter"/>
    <property type="match status" value="1"/>
</dbReference>
<feature type="transmembrane region" description="Helical" evidence="1">
    <location>
        <begin position="174"/>
        <end position="198"/>
    </location>
</feature>
<dbReference type="InterPro" id="IPR003744">
    <property type="entry name" value="YhhQ"/>
</dbReference>
<proteinExistence type="inferred from homology"/>
<keyword evidence="1" id="KW-1003">Cell membrane</keyword>
<evidence type="ECO:0000313" key="3">
    <source>
        <dbReference type="Proteomes" id="UP001500635"/>
    </source>
</evidence>
<feature type="transmembrane region" description="Helical" evidence="1">
    <location>
        <begin position="100"/>
        <end position="119"/>
    </location>
</feature>
<evidence type="ECO:0000313" key="2">
    <source>
        <dbReference type="EMBL" id="GAA4397198.1"/>
    </source>
</evidence>
<keyword evidence="1" id="KW-0472">Membrane</keyword>
<dbReference type="Pfam" id="PF02592">
    <property type="entry name" value="Vut_1"/>
    <property type="match status" value="1"/>
</dbReference>
<dbReference type="HAMAP" id="MF_02088">
    <property type="entry name" value="Q_prec_transport"/>
    <property type="match status" value="1"/>
</dbReference>
<comment type="caution">
    <text evidence="2">The sequence shown here is derived from an EMBL/GenBank/DDBJ whole genome shotgun (WGS) entry which is preliminary data.</text>
</comment>
<reference evidence="3" key="1">
    <citation type="journal article" date="2019" name="Int. J. Syst. Evol. Microbiol.">
        <title>The Global Catalogue of Microorganisms (GCM) 10K type strain sequencing project: providing services to taxonomists for standard genome sequencing and annotation.</title>
        <authorList>
            <consortium name="The Broad Institute Genomics Platform"/>
            <consortium name="The Broad Institute Genome Sequencing Center for Infectious Disease"/>
            <person name="Wu L."/>
            <person name="Ma J."/>
        </authorList>
    </citation>
    <scope>NUCLEOTIDE SEQUENCE [LARGE SCALE GENOMIC DNA]</scope>
    <source>
        <strain evidence="3">JCM 17688</strain>
    </source>
</reference>
<organism evidence="2 3">
    <name type="scientific">Tsukamurella soli</name>
    <dbReference type="NCBI Taxonomy" id="644556"/>
    <lineage>
        <taxon>Bacteria</taxon>
        <taxon>Bacillati</taxon>
        <taxon>Actinomycetota</taxon>
        <taxon>Actinomycetes</taxon>
        <taxon>Mycobacteriales</taxon>
        <taxon>Tsukamurellaceae</taxon>
        <taxon>Tsukamurella</taxon>
    </lineage>
</organism>
<dbReference type="RefSeq" id="WP_344997807.1">
    <property type="nucleotide sequence ID" value="NZ_BAABFR010000054.1"/>
</dbReference>
<keyword evidence="1" id="KW-0812">Transmembrane</keyword>
<comment type="function">
    <text evidence="1">Involved in the import of queuosine (Q) precursors, required for Q precursor salvage.</text>
</comment>
<dbReference type="Proteomes" id="UP001500635">
    <property type="component" value="Unassembled WGS sequence"/>
</dbReference>
<feature type="transmembrane region" description="Helical" evidence="1">
    <location>
        <begin position="131"/>
        <end position="153"/>
    </location>
</feature>
<accession>A0ABP8JXE2</accession>
<dbReference type="EMBL" id="BAABFR010000054">
    <property type="protein sequence ID" value="GAA4397198.1"/>
    <property type="molecule type" value="Genomic_DNA"/>
</dbReference>
<comment type="similarity">
    <text evidence="1">Belongs to the vitamin uptake transporter (VUT/ECF) (TC 2.A.88) family. Q precursor transporter subfamily.</text>
</comment>
<gene>
    <name evidence="2" type="ORF">GCM10023147_32300</name>
</gene>
<dbReference type="PANTHER" id="PTHR34300">
    <property type="entry name" value="QUEUOSINE PRECURSOR TRANSPORTER-RELATED"/>
    <property type="match status" value="1"/>
</dbReference>
<keyword evidence="1" id="KW-1133">Transmembrane helix</keyword>
<evidence type="ECO:0000256" key="1">
    <source>
        <dbReference type="HAMAP-Rule" id="MF_02088"/>
    </source>
</evidence>
<keyword evidence="1" id="KW-0813">Transport</keyword>
<feature type="transmembrane region" description="Helical" evidence="1">
    <location>
        <begin position="62"/>
        <end position="88"/>
    </location>
</feature>